<proteinExistence type="predicted"/>
<accession>A0A4V2S558</accession>
<gene>
    <name evidence="1" type="ORF">EV192_113251</name>
</gene>
<dbReference type="AlphaFoldDB" id="A0A4V2S558"/>
<dbReference type="OrthoDB" id="4870610at2"/>
<organism evidence="1 2">
    <name type="scientific">Actinocrispum wychmicini</name>
    <dbReference type="NCBI Taxonomy" id="1213861"/>
    <lineage>
        <taxon>Bacteria</taxon>
        <taxon>Bacillati</taxon>
        <taxon>Actinomycetota</taxon>
        <taxon>Actinomycetes</taxon>
        <taxon>Pseudonocardiales</taxon>
        <taxon>Pseudonocardiaceae</taxon>
        <taxon>Actinocrispum</taxon>
    </lineage>
</organism>
<dbReference type="RefSeq" id="WP_132124808.1">
    <property type="nucleotide sequence ID" value="NZ_SLWS01000013.1"/>
</dbReference>
<evidence type="ECO:0000313" key="2">
    <source>
        <dbReference type="Proteomes" id="UP000295680"/>
    </source>
</evidence>
<reference evidence="1 2" key="1">
    <citation type="submission" date="2019-03" db="EMBL/GenBank/DDBJ databases">
        <title>Genomic Encyclopedia of Type Strains, Phase IV (KMG-IV): sequencing the most valuable type-strain genomes for metagenomic binning, comparative biology and taxonomic classification.</title>
        <authorList>
            <person name="Goeker M."/>
        </authorList>
    </citation>
    <scope>NUCLEOTIDE SEQUENCE [LARGE SCALE GENOMIC DNA]</scope>
    <source>
        <strain evidence="1 2">DSM 45934</strain>
    </source>
</reference>
<keyword evidence="2" id="KW-1185">Reference proteome</keyword>
<sequence length="311" mass="33631">MTNRRLIDLTALSTVFPHEVAPAAALVHLGLPAATIKGNCAPSGPWQRLYPGVVQLTNTAPTRRQKVQGALLYIGGSIVTGPDALALHGVRMSTVNERIHLLVPRNHRVRGITTIRVERTPTPPRPMMRQGLLVAPLARAAMDTARRMTAYQEVFTLFKEVVFQHGVRLDELHNELVVGGGRAPLPKRALHEIGVRIHADVTRSAQLLVQRAGLPPPQWDVPVADPAGNPLGTVTGTWEDIGLAWDVHSFDFDPLPASYPTALKRGSLLAAQGLRVVHTAATQIRASPDTVIDDLRAAHRQASPELAVCGT</sequence>
<comment type="caution">
    <text evidence="1">The sequence shown here is derived from an EMBL/GenBank/DDBJ whole genome shotgun (WGS) entry which is preliminary data.</text>
</comment>
<name>A0A4V2S558_9PSEU</name>
<evidence type="ECO:0000313" key="1">
    <source>
        <dbReference type="EMBL" id="TCO50870.1"/>
    </source>
</evidence>
<protein>
    <submittedName>
        <fullName evidence="1">Uncharacterized protein</fullName>
    </submittedName>
</protein>
<dbReference type="EMBL" id="SLWS01000013">
    <property type="protein sequence ID" value="TCO50870.1"/>
    <property type="molecule type" value="Genomic_DNA"/>
</dbReference>
<dbReference type="Proteomes" id="UP000295680">
    <property type="component" value="Unassembled WGS sequence"/>
</dbReference>